<accession>A0A378NS01</accession>
<organism evidence="1 2">
    <name type="scientific">Megamonas hypermegale</name>
    <dbReference type="NCBI Taxonomy" id="158847"/>
    <lineage>
        <taxon>Bacteria</taxon>
        <taxon>Bacillati</taxon>
        <taxon>Bacillota</taxon>
        <taxon>Negativicutes</taxon>
        <taxon>Selenomonadales</taxon>
        <taxon>Selenomonadaceae</taxon>
        <taxon>Megamonas</taxon>
    </lineage>
</organism>
<evidence type="ECO:0000313" key="2">
    <source>
        <dbReference type="Proteomes" id="UP000255234"/>
    </source>
</evidence>
<proteinExistence type="predicted"/>
<gene>
    <name evidence="1" type="ORF">NCTC10571_01304</name>
</gene>
<reference evidence="1 2" key="1">
    <citation type="submission" date="2018-06" db="EMBL/GenBank/DDBJ databases">
        <authorList>
            <consortium name="Pathogen Informatics"/>
            <person name="Doyle S."/>
        </authorList>
    </citation>
    <scope>NUCLEOTIDE SEQUENCE [LARGE SCALE GENOMIC DNA]</scope>
    <source>
        <strain evidence="1 2">NCTC10571</strain>
    </source>
</reference>
<dbReference type="EMBL" id="UGPP01000001">
    <property type="protein sequence ID" value="STY71152.1"/>
    <property type="molecule type" value="Genomic_DNA"/>
</dbReference>
<dbReference type="Proteomes" id="UP000255234">
    <property type="component" value="Unassembled WGS sequence"/>
</dbReference>
<dbReference type="RefSeq" id="WP_115151524.1">
    <property type="nucleotide sequence ID" value="NZ_UGPP01000001.1"/>
</dbReference>
<protein>
    <submittedName>
        <fullName evidence="1">Uncharacterized protein</fullName>
    </submittedName>
</protein>
<sequence>MTEEQLNDIEKKLLDEIDKPLKLEKEIKELSSKIAQDLLLKQKVRINFNDKDYYIVYKLINNKTIYILAADTVKYKLLNNKYKPYVASAEIMQNVTEYESVRGVIEALLKRMIDIIEPEEIE</sequence>
<dbReference type="AlphaFoldDB" id="A0A378NS01"/>
<evidence type="ECO:0000313" key="1">
    <source>
        <dbReference type="EMBL" id="STY71152.1"/>
    </source>
</evidence>
<name>A0A378NS01_9FIRM</name>